<keyword evidence="2" id="KW-0929">Antimicrobial</keyword>
<evidence type="ECO:0000256" key="5">
    <source>
        <dbReference type="ARBA" id="ARBA00023157"/>
    </source>
</evidence>
<feature type="signal peptide" evidence="6">
    <location>
        <begin position="1"/>
        <end position="20"/>
    </location>
</feature>
<reference evidence="7 8" key="1">
    <citation type="journal article" date="2023" name="G3 (Bethesda)">
        <title>A haplotype-resolved chromosome-scale genome for Quercus rubra L. provides insights into the genetics of adaptive traits for red oak species.</title>
        <authorList>
            <person name="Kapoor B."/>
            <person name="Jenkins J."/>
            <person name="Schmutz J."/>
            <person name="Zhebentyayeva T."/>
            <person name="Kuelheim C."/>
            <person name="Coggeshall M."/>
            <person name="Heim C."/>
            <person name="Lasky J.R."/>
            <person name="Leites L."/>
            <person name="Islam-Faridi N."/>
            <person name="Romero-Severson J."/>
            <person name="DeLeo V.L."/>
            <person name="Lucas S.M."/>
            <person name="Lazic D."/>
            <person name="Gailing O."/>
            <person name="Carlson J."/>
            <person name="Staton M."/>
        </authorList>
    </citation>
    <scope>NUCLEOTIDE SEQUENCE [LARGE SCALE GENOMIC DNA]</scope>
    <source>
        <strain evidence="7">Pseudo-F2</strain>
    </source>
</reference>
<evidence type="ECO:0000256" key="3">
    <source>
        <dbReference type="ARBA" id="ARBA00022577"/>
    </source>
</evidence>
<dbReference type="GO" id="GO:0050832">
    <property type="term" value="P:defense response to fungus"/>
    <property type="evidence" value="ECO:0007669"/>
    <property type="project" value="UniProtKB-KW"/>
</dbReference>
<evidence type="ECO:0000313" key="7">
    <source>
        <dbReference type="EMBL" id="KAK4584433.1"/>
    </source>
</evidence>
<feature type="chain" id="PRO_5042812858" description="Defensin-like protein" evidence="6">
    <location>
        <begin position="21"/>
        <end position="77"/>
    </location>
</feature>
<evidence type="ECO:0000256" key="2">
    <source>
        <dbReference type="ARBA" id="ARBA00022529"/>
    </source>
</evidence>
<gene>
    <name evidence="7" type="ORF">RGQ29_022242</name>
</gene>
<dbReference type="PANTHER" id="PTHR33830:SF28">
    <property type="entry name" value="DEFENSIN-LIKE PROTEIN"/>
    <property type="match status" value="1"/>
</dbReference>
<dbReference type="EMBL" id="JAXUIC010000006">
    <property type="protein sequence ID" value="KAK4584433.1"/>
    <property type="molecule type" value="Genomic_DNA"/>
</dbReference>
<comment type="similarity">
    <text evidence="1">Belongs to the DEFL family.</text>
</comment>
<organism evidence="7 8">
    <name type="scientific">Quercus rubra</name>
    <name type="common">Northern red oak</name>
    <name type="synonym">Quercus borealis</name>
    <dbReference type="NCBI Taxonomy" id="3512"/>
    <lineage>
        <taxon>Eukaryota</taxon>
        <taxon>Viridiplantae</taxon>
        <taxon>Streptophyta</taxon>
        <taxon>Embryophyta</taxon>
        <taxon>Tracheophyta</taxon>
        <taxon>Spermatophyta</taxon>
        <taxon>Magnoliopsida</taxon>
        <taxon>eudicotyledons</taxon>
        <taxon>Gunneridae</taxon>
        <taxon>Pentapetalae</taxon>
        <taxon>rosids</taxon>
        <taxon>fabids</taxon>
        <taxon>Fagales</taxon>
        <taxon>Fagaceae</taxon>
        <taxon>Quercus</taxon>
    </lineage>
</organism>
<dbReference type="Proteomes" id="UP001324115">
    <property type="component" value="Unassembled WGS sequence"/>
</dbReference>
<keyword evidence="4" id="KW-0611">Plant defense</keyword>
<keyword evidence="3" id="KW-0295">Fungicide</keyword>
<evidence type="ECO:0000256" key="4">
    <source>
        <dbReference type="ARBA" id="ARBA00022821"/>
    </source>
</evidence>
<dbReference type="GO" id="GO:0031640">
    <property type="term" value="P:killing of cells of another organism"/>
    <property type="evidence" value="ECO:0007669"/>
    <property type="project" value="UniProtKB-KW"/>
</dbReference>
<proteinExistence type="inferred from homology"/>
<protein>
    <recommendedName>
        <fullName evidence="9">Defensin-like protein</fullName>
    </recommendedName>
</protein>
<comment type="caution">
    <text evidence="7">The sequence shown here is derived from an EMBL/GenBank/DDBJ whole genome shotgun (WGS) entry which is preliminary data.</text>
</comment>
<dbReference type="InterPro" id="IPR010851">
    <property type="entry name" value="DEFL"/>
</dbReference>
<dbReference type="PANTHER" id="PTHR33830">
    <property type="entry name" value="DEFENSIN-LIKE PROTEIN 184-RELATED"/>
    <property type="match status" value="1"/>
</dbReference>
<keyword evidence="5" id="KW-1015">Disulfide bond</keyword>
<evidence type="ECO:0000256" key="6">
    <source>
        <dbReference type="SAM" id="SignalP"/>
    </source>
</evidence>
<keyword evidence="8" id="KW-1185">Reference proteome</keyword>
<evidence type="ECO:0008006" key="9">
    <source>
        <dbReference type="Google" id="ProtNLM"/>
    </source>
</evidence>
<accession>A0AAN7F2C8</accession>
<evidence type="ECO:0000313" key="8">
    <source>
        <dbReference type="Proteomes" id="UP001324115"/>
    </source>
</evidence>
<evidence type="ECO:0000256" key="1">
    <source>
        <dbReference type="ARBA" id="ARBA00006722"/>
    </source>
</evidence>
<name>A0AAN7F2C8_QUERU</name>
<keyword evidence="6" id="KW-0732">Signal</keyword>
<dbReference type="Pfam" id="PF07333">
    <property type="entry name" value="SLR1-BP"/>
    <property type="match status" value="1"/>
</dbReference>
<dbReference type="AlphaFoldDB" id="A0AAN7F2C8"/>
<sequence length="77" mass="8551">MRNFSISAIFLVVLLINAGSDLIMTAQAKGECDRILIKSCNTKICDTNCKSEYGVNTIGFCYTDRNPNDTCVCRYPC</sequence>